<keyword evidence="5" id="KW-1185">Reference proteome</keyword>
<name>A0A3G8JSM2_9ACTN</name>
<dbReference type="AlphaFoldDB" id="A0A3G8JSM2"/>
<keyword evidence="2" id="KW-0288">FMN</keyword>
<accession>A0A3G8JSM2</accession>
<gene>
    <name evidence="4" type="ORF">D7316_04525</name>
</gene>
<dbReference type="GO" id="GO:0018580">
    <property type="term" value="F:nitronate monooxygenase activity"/>
    <property type="evidence" value="ECO:0007669"/>
    <property type="project" value="InterPro"/>
</dbReference>
<dbReference type="Gene3D" id="3.20.20.70">
    <property type="entry name" value="Aldolase class I"/>
    <property type="match status" value="1"/>
</dbReference>
<dbReference type="InterPro" id="IPR013785">
    <property type="entry name" value="Aldolase_TIM"/>
</dbReference>
<evidence type="ECO:0000256" key="1">
    <source>
        <dbReference type="ARBA" id="ARBA00022630"/>
    </source>
</evidence>
<evidence type="ECO:0000256" key="2">
    <source>
        <dbReference type="ARBA" id="ARBA00022643"/>
    </source>
</evidence>
<dbReference type="EC" id="1.13.12.-" evidence="4"/>
<evidence type="ECO:0000313" key="5">
    <source>
        <dbReference type="Proteomes" id="UP000271469"/>
    </source>
</evidence>
<dbReference type="PANTHER" id="PTHR32332">
    <property type="entry name" value="2-NITROPROPANE DIOXYGENASE"/>
    <property type="match status" value="1"/>
</dbReference>
<protein>
    <submittedName>
        <fullName evidence="4">Monooxygenase</fullName>
        <ecNumber evidence="4">1.13.12.-</ecNumber>
    </submittedName>
</protein>
<organism evidence="4 5">
    <name type="scientific">Gordonia insulae</name>
    <dbReference type="NCBI Taxonomy" id="2420509"/>
    <lineage>
        <taxon>Bacteria</taxon>
        <taxon>Bacillati</taxon>
        <taxon>Actinomycetota</taxon>
        <taxon>Actinomycetes</taxon>
        <taxon>Mycobacteriales</taxon>
        <taxon>Gordoniaceae</taxon>
        <taxon>Gordonia</taxon>
    </lineage>
</organism>
<keyword evidence="4" id="KW-0503">Monooxygenase</keyword>
<dbReference type="OrthoDB" id="7165168at2"/>
<dbReference type="PANTHER" id="PTHR32332:SF38">
    <property type="entry name" value="MONOOXYGENASE RV1533-RELATED"/>
    <property type="match status" value="1"/>
</dbReference>
<evidence type="ECO:0000313" key="4">
    <source>
        <dbReference type="EMBL" id="AZG47913.1"/>
    </source>
</evidence>
<evidence type="ECO:0000256" key="3">
    <source>
        <dbReference type="ARBA" id="ARBA00023002"/>
    </source>
</evidence>
<dbReference type="Proteomes" id="UP000271469">
    <property type="component" value="Chromosome"/>
</dbReference>
<dbReference type="RefSeq" id="WP_124710206.1">
    <property type="nucleotide sequence ID" value="NZ_CP033972.1"/>
</dbReference>
<sequence length="382" mass="40302">MRTALAERFGIDYPIFGFTPSQDVAAAISRAGGLGVLGCVRFNEADELDEVLEWMHENTDGKPFGVDIVMPAKIPTEGSKLDLDSMISPEHRAFVERTLDDLGVPPLPNGERVDAGVLGWLHSVARSHVDVSMEHARKYGQIKLIANALGSPPSDVIQTSHDNGVLVAALAGAKEHALHHVEAGVDIVIAQGYEGGGHTGEVTSMILWPELVDAVGDTAPVLAAGGVGSGRQIAAAIALGAQGVWMGTYWLTAAEYKLGMEPDAQGPSTVQKALLKATSRDTVRRRIYSGKPARLLKTKWTDAWDAPGAPDPLPMPLQNLLVAEAHARISAADDPDVVAMPAGQIVGRCNEIVPVADMIAGLVGEYDQAVARMNATVTAPVS</sequence>
<reference evidence="4 5" key="1">
    <citation type="submission" date="2018-11" db="EMBL/GenBank/DDBJ databases">
        <title>Gordonia insulae sp. nov., isolated from an island soil.</title>
        <authorList>
            <person name="Kim Y.S."/>
            <person name="Kim S.B."/>
        </authorList>
    </citation>
    <scope>NUCLEOTIDE SEQUENCE [LARGE SCALE GENOMIC DNA]</scope>
    <source>
        <strain evidence="4 5">MMS17-SY073</strain>
    </source>
</reference>
<keyword evidence="3 4" id="KW-0560">Oxidoreductase</keyword>
<dbReference type="InterPro" id="IPR004136">
    <property type="entry name" value="NMO"/>
</dbReference>
<proteinExistence type="predicted"/>
<dbReference type="CDD" id="cd04730">
    <property type="entry name" value="NPD_like"/>
    <property type="match status" value="1"/>
</dbReference>
<dbReference type="EMBL" id="CP033972">
    <property type="protein sequence ID" value="AZG47913.1"/>
    <property type="molecule type" value="Genomic_DNA"/>
</dbReference>
<keyword evidence="1" id="KW-0285">Flavoprotein</keyword>
<dbReference type="KEGG" id="gom:D7316_04525"/>
<dbReference type="SUPFAM" id="SSF51412">
    <property type="entry name" value="Inosine monophosphate dehydrogenase (IMPDH)"/>
    <property type="match status" value="1"/>
</dbReference>
<dbReference type="Pfam" id="PF03060">
    <property type="entry name" value="NMO"/>
    <property type="match status" value="1"/>
</dbReference>